<dbReference type="AlphaFoldDB" id="A0A345P9E9"/>
<dbReference type="Proteomes" id="UP000253940">
    <property type="component" value="Chromosome"/>
</dbReference>
<gene>
    <name evidence="2" type="ORF">HYN46_14305</name>
</gene>
<feature type="transmembrane region" description="Helical" evidence="1">
    <location>
        <begin position="35"/>
        <end position="55"/>
    </location>
</feature>
<keyword evidence="3" id="KW-1185">Reference proteome</keyword>
<accession>A0A345P9E9</accession>
<feature type="transmembrane region" description="Helical" evidence="1">
    <location>
        <begin position="9"/>
        <end position="29"/>
    </location>
</feature>
<evidence type="ECO:0000256" key="1">
    <source>
        <dbReference type="SAM" id="Phobius"/>
    </source>
</evidence>
<keyword evidence="1" id="KW-1133">Transmembrane helix</keyword>
<reference evidence="2 3" key="1">
    <citation type="submission" date="2018-07" db="EMBL/GenBank/DDBJ databases">
        <title>Genome sequencing of Moraxellaceae gen. HYN0046.</title>
        <authorList>
            <person name="Kim M."/>
            <person name="Yi H."/>
        </authorList>
    </citation>
    <scope>NUCLEOTIDE SEQUENCE [LARGE SCALE GENOMIC DNA]</scope>
    <source>
        <strain evidence="2 3">HYN0046</strain>
    </source>
</reference>
<organism evidence="2 3">
    <name type="scientific">Aquirhabdus parva</name>
    <dbReference type="NCBI Taxonomy" id="2283318"/>
    <lineage>
        <taxon>Bacteria</taxon>
        <taxon>Pseudomonadati</taxon>
        <taxon>Pseudomonadota</taxon>
        <taxon>Gammaproteobacteria</taxon>
        <taxon>Moraxellales</taxon>
        <taxon>Moraxellaceae</taxon>
        <taxon>Aquirhabdus</taxon>
    </lineage>
</organism>
<evidence type="ECO:0000313" key="3">
    <source>
        <dbReference type="Proteomes" id="UP000253940"/>
    </source>
</evidence>
<dbReference type="KEGG" id="mbah:HYN46_14305"/>
<keyword evidence="1" id="KW-0812">Transmembrane</keyword>
<evidence type="ECO:0000313" key="2">
    <source>
        <dbReference type="EMBL" id="AXI03908.1"/>
    </source>
</evidence>
<sequence length="62" mass="7373">MNAYVYKQLVFTALWVTIAFIILFFIKFYTHTLSIFLLVEYLAIILVGLITRYLVLRDKNPQ</sequence>
<protein>
    <submittedName>
        <fullName evidence="2">Uncharacterized protein</fullName>
    </submittedName>
</protein>
<dbReference type="EMBL" id="CP031222">
    <property type="protein sequence ID" value="AXI03908.1"/>
    <property type="molecule type" value="Genomic_DNA"/>
</dbReference>
<proteinExistence type="predicted"/>
<name>A0A345P9E9_9GAMM</name>
<keyword evidence="1" id="KW-0472">Membrane</keyword>